<keyword evidence="10" id="KW-0902">Two-component regulatory system</keyword>
<dbReference type="Pfam" id="PF00672">
    <property type="entry name" value="HAMP"/>
    <property type="match status" value="1"/>
</dbReference>
<feature type="domain" description="Histidine kinase" evidence="13">
    <location>
        <begin position="389"/>
        <end position="608"/>
    </location>
</feature>
<dbReference type="SUPFAM" id="SSF47384">
    <property type="entry name" value="Homodimeric domain of signal transducing histidine kinase"/>
    <property type="match status" value="1"/>
</dbReference>
<name>A0A1M4WXF3_9BACL</name>
<dbReference type="CDD" id="cd00082">
    <property type="entry name" value="HisKA"/>
    <property type="match status" value="1"/>
</dbReference>
<keyword evidence="12" id="KW-1133">Transmembrane helix</keyword>
<dbReference type="Proteomes" id="UP000184476">
    <property type="component" value="Unassembled WGS sequence"/>
</dbReference>
<protein>
    <recommendedName>
        <fullName evidence="3">histidine kinase</fullName>
        <ecNumber evidence="3">2.7.13.3</ecNumber>
    </recommendedName>
</protein>
<dbReference type="CDD" id="cd06225">
    <property type="entry name" value="HAMP"/>
    <property type="match status" value="1"/>
</dbReference>
<evidence type="ECO:0000256" key="9">
    <source>
        <dbReference type="ARBA" id="ARBA00022840"/>
    </source>
</evidence>
<evidence type="ECO:0000256" key="5">
    <source>
        <dbReference type="ARBA" id="ARBA00022553"/>
    </source>
</evidence>
<dbReference type="Pfam" id="PF00512">
    <property type="entry name" value="HisKA"/>
    <property type="match status" value="1"/>
</dbReference>
<evidence type="ECO:0000256" key="2">
    <source>
        <dbReference type="ARBA" id="ARBA00004651"/>
    </source>
</evidence>
<evidence type="ECO:0000256" key="6">
    <source>
        <dbReference type="ARBA" id="ARBA00022679"/>
    </source>
</evidence>
<dbReference type="PANTHER" id="PTHR45453:SF1">
    <property type="entry name" value="PHOSPHATE REGULON SENSOR PROTEIN PHOR"/>
    <property type="match status" value="1"/>
</dbReference>
<dbReference type="EMBL" id="FQVL01000004">
    <property type="protein sequence ID" value="SHE85733.1"/>
    <property type="molecule type" value="Genomic_DNA"/>
</dbReference>
<comment type="subcellular location">
    <subcellularLocation>
        <location evidence="2">Cell membrane</location>
        <topology evidence="2">Multi-pass membrane protein</topology>
    </subcellularLocation>
</comment>
<dbReference type="CDD" id="cd00075">
    <property type="entry name" value="HATPase"/>
    <property type="match status" value="1"/>
</dbReference>
<gene>
    <name evidence="16" type="ORF">SAMN05444392_1049</name>
</gene>
<evidence type="ECO:0000256" key="10">
    <source>
        <dbReference type="ARBA" id="ARBA00023012"/>
    </source>
</evidence>
<dbReference type="InterPro" id="IPR003594">
    <property type="entry name" value="HATPase_dom"/>
</dbReference>
<evidence type="ECO:0000256" key="3">
    <source>
        <dbReference type="ARBA" id="ARBA00012438"/>
    </source>
</evidence>
<keyword evidence="8 16" id="KW-0418">Kinase</keyword>
<dbReference type="EC" id="2.7.13.3" evidence="3"/>
<keyword evidence="6" id="KW-0808">Transferase</keyword>
<evidence type="ECO:0000256" key="12">
    <source>
        <dbReference type="SAM" id="Phobius"/>
    </source>
</evidence>
<keyword evidence="5" id="KW-0597">Phosphoprotein</keyword>
<dbReference type="SUPFAM" id="SSF55785">
    <property type="entry name" value="PYP-like sensor domain (PAS domain)"/>
    <property type="match status" value="1"/>
</dbReference>
<evidence type="ECO:0000256" key="1">
    <source>
        <dbReference type="ARBA" id="ARBA00000085"/>
    </source>
</evidence>
<dbReference type="PROSITE" id="PS50112">
    <property type="entry name" value="PAS"/>
    <property type="match status" value="1"/>
</dbReference>
<feature type="domain" description="PAS" evidence="14">
    <location>
        <begin position="269"/>
        <end position="305"/>
    </location>
</feature>
<evidence type="ECO:0000256" key="4">
    <source>
        <dbReference type="ARBA" id="ARBA00022475"/>
    </source>
</evidence>
<keyword evidence="12" id="KW-0812">Transmembrane</keyword>
<keyword evidence="11 12" id="KW-0472">Membrane</keyword>
<keyword evidence="9" id="KW-0067">ATP-binding</keyword>
<evidence type="ECO:0000259" key="13">
    <source>
        <dbReference type="PROSITE" id="PS50109"/>
    </source>
</evidence>
<dbReference type="InterPro" id="IPR004358">
    <property type="entry name" value="Sig_transdc_His_kin-like_C"/>
</dbReference>
<comment type="catalytic activity">
    <reaction evidence="1">
        <text>ATP + protein L-histidine = ADP + protein N-phospho-L-histidine.</text>
        <dbReference type="EC" id="2.7.13.3"/>
    </reaction>
</comment>
<dbReference type="CDD" id="cd00130">
    <property type="entry name" value="PAS"/>
    <property type="match status" value="1"/>
</dbReference>
<keyword evidence="7" id="KW-0547">Nucleotide-binding</keyword>
<dbReference type="PROSITE" id="PS50109">
    <property type="entry name" value="HIS_KIN"/>
    <property type="match status" value="1"/>
</dbReference>
<dbReference type="AlphaFoldDB" id="A0A1M4WXF3"/>
<dbReference type="Pfam" id="PF23846">
    <property type="entry name" value="Cache_WalK"/>
    <property type="match status" value="1"/>
</dbReference>
<dbReference type="GO" id="GO:0005886">
    <property type="term" value="C:plasma membrane"/>
    <property type="evidence" value="ECO:0007669"/>
    <property type="project" value="UniProtKB-SubCell"/>
</dbReference>
<feature type="transmembrane region" description="Helical" evidence="12">
    <location>
        <begin position="192"/>
        <end position="211"/>
    </location>
</feature>
<dbReference type="Gene3D" id="3.30.565.10">
    <property type="entry name" value="Histidine kinase-like ATPase, C-terminal domain"/>
    <property type="match status" value="1"/>
</dbReference>
<dbReference type="RefSeq" id="WP_073154416.1">
    <property type="nucleotide sequence ID" value="NZ_FQVL01000004.1"/>
</dbReference>
<dbReference type="PANTHER" id="PTHR45453">
    <property type="entry name" value="PHOSPHATE REGULON SENSOR PROTEIN PHOR"/>
    <property type="match status" value="1"/>
</dbReference>
<dbReference type="Gene3D" id="3.30.450.20">
    <property type="entry name" value="PAS domain"/>
    <property type="match status" value="2"/>
</dbReference>
<dbReference type="GO" id="GO:0000155">
    <property type="term" value="F:phosphorelay sensor kinase activity"/>
    <property type="evidence" value="ECO:0007669"/>
    <property type="project" value="InterPro"/>
</dbReference>
<dbReference type="SMART" id="SM00387">
    <property type="entry name" value="HATPase_c"/>
    <property type="match status" value="1"/>
</dbReference>
<evidence type="ECO:0000259" key="14">
    <source>
        <dbReference type="PROSITE" id="PS50112"/>
    </source>
</evidence>
<dbReference type="FunFam" id="1.10.287.130:FF:000001">
    <property type="entry name" value="Two-component sensor histidine kinase"/>
    <property type="match status" value="1"/>
</dbReference>
<proteinExistence type="predicted"/>
<dbReference type="GO" id="GO:0004721">
    <property type="term" value="F:phosphoprotein phosphatase activity"/>
    <property type="evidence" value="ECO:0007669"/>
    <property type="project" value="TreeGrafter"/>
</dbReference>
<dbReference type="InterPro" id="IPR003660">
    <property type="entry name" value="HAMP_dom"/>
</dbReference>
<dbReference type="SUPFAM" id="SSF158472">
    <property type="entry name" value="HAMP domain-like"/>
    <property type="match status" value="1"/>
</dbReference>
<dbReference type="InterPro" id="IPR005467">
    <property type="entry name" value="His_kinase_dom"/>
</dbReference>
<reference evidence="16 17" key="1">
    <citation type="submission" date="2016-11" db="EMBL/GenBank/DDBJ databases">
        <authorList>
            <person name="Jaros S."/>
            <person name="Januszkiewicz K."/>
            <person name="Wedrychowicz H."/>
        </authorList>
    </citation>
    <scope>NUCLEOTIDE SEQUENCE [LARGE SCALE GENOMIC DNA]</scope>
    <source>
        <strain evidence="16 17">DSM 44666</strain>
    </source>
</reference>
<evidence type="ECO:0000259" key="15">
    <source>
        <dbReference type="PROSITE" id="PS50885"/>
    </source>
</evidence>
<dbReference type="InterPro" id="IPR057640">
    <property type="entry name" value="Cache_WalK"/>
</dbReference>
<evidence type="ECO:0000256" key="8">
    <source>
        <dbReference type="ARBA" id="ARBA00022777"/>
    </source>
</evidence>
<keyword evidence="4" id="KW-1003">Cell membrane</keyword>
<evidence type="ECO:0000313" key="16">
    <source>
        <dbReference type="EMBL" id="SHE85733.1"/>
    </source>
</evidence>
<dbReference type="GO" id="GO:0016036">
    <property type="term" value="P:cellular response to phosphate starvation"/>
    <property type="evidence" value="ECO:0007669"/>
    <property type="project" value="TreeGrafter"/>
</dbReference>
<sequence length="613" mass="69216">MQNVKKSFSNWFDSVNSLQWKLVIIYLLLIIIAMQLIGAYFFRSLEDEYVSDLQKDLQSQASLLENPLRDTMQQDHSLVKTRAEIDKLLKRLVYLKLMDKTSPNIEIQITDEKGFVITTTGTNRNIIGNKNVRLNQIKPNRTNIRRDTQTGKDYLVYKHEIVNDKGIPVGTIYMEASLEKTYSTIRSISNHFIQITALSLFVTAFLVIILARTITTPVKEVTAQATAMASGDFDRKVDVHSKDEIGQLGTAFNHLASHLRKALSANEEEKGKLESVLAHMSDGVIATDNHGKIIVKNQQAERLLGQTIQLGESIHDTLTLGQPISLPLTKKRQSLVERSNDDPEEQTIIKTTFTPITRQDQEPIGIVAVLEDVTEQEKLDRQRKDFVANVSHELRTPLTTIKSYLEALSDGAMEEPELATRFLQVTQQEAERMSRLINDLLHLSRLDAQKIKIQKKAMRIDNILQSAADRFSLPAEQKQVHLSCTIEEKLPQVYIDPDLMDRVLDNLISNAVKYTSTEGTITIHAHRLLDGSVEVSIRDTGIGIPKKDLDRIFERFYRVDKARSRDMGGTGLGLSIAKEIVEVHGGEIAIHSTYKKGTTVSFTLPPFEPEVIR</sequence>
<dbReference type="PROSITE" id="PS50885">
    <property type="entry name" value="HAMP"/>
    <property type="match status" value="1"/>
</dbReference>
<dbReference type="STRING" id="112248.SAMN05444392_1049"/>
<dbReference type="SUPFAM" id="SSF55874">
    <property type="entry name" value="ATPase domain of HSP90 chaperone/DNA topoisomerase II/histidine kinase"/>
    <property type="match status" value="1"/>
</dbReference>
<dbReference type="OrthoDB" id="9813151at2"/>
<dbReference type="InterPro" id="IPR000014">
    <property type="entry name" value="PAS"/>
</dbReference>
<dbReference type="SMART" id="SM00304">
    <property type="entry name" value="HAMP"/>
    <property type="match status" value="1"/>
</dbReference>
<evidence type="ECO:0000256" key="11">
    <source>
        <dbReference type="ARBA" id="ARBA00023136"/>
    </source>
</evidence>
<dbReference type="SMART" id="SM00388">
    <property type="entry name" value="HisKA"/>
    <property type="match status" value="1"/>
</dbReference>
<dbReference type="Gene3D" id="1.10.8.500">
    <property type="entry name" value="HAMP domain in histidine kinase"/>
    <property type="match status" value="1"/>
</dbReference>
<evidence type="ECO:0000256" key="7">
    <source>
        <dbReference type="ARBA" id="ARBA00022741"/>
    </source>
</evidence>
<dbReference type="InterPro" id="IPR036097">
    <property type="entry name" value="HisK_dim/P_sf"/>
</dbReference>
<dbReference type="GO" id="GO:0005524">
    <property type="term" value="F:ATP binding"/>
    <property type="evidence" value="ECO:0007669"/>
    <property type="project" value="UniProtKB-KW"/>
</dbReference>
<dbReference type="InterPro" id="IPR036890">
    <property type="entry name" value="HATPase_C_sf"/>
</dbReference>
<organism evidence="16 17">
    <name type="scientific">Seinonella peptonophila</name>
    <dbReference type="NCBI Taxonomy" id="112248"/>
    <lineage>
        <taxon>Bacteria</taxon>
        <taxon>Bacillati</taxon>
        <taxon>Bacillota</taxon>
        <taxon>Bacilli</taxon>
        <taxon>Bacillales</taxon>
        <taxon>Thermoactinomycetaceae</taxon>
        <taxon>Seinonella</taxon>
    </lineage>
</organism>
<dbReference type="InterPro" id="IPR035965">
    <property type="entry name" value="PAS-like_dom_sf"/>
</dbReference>
<dbReference type="Pfam" id="PF13188">
    <property type="entry name" value="PAS_8"/>
    <property type="match status" value="1"/>
</dbReference>
<dbReference type="InterPro" id="IPR050351">
    <property type="entry name" value="BphY/WalK/GraS-like"/>
</dbReference>
<dbReference type="Gene3D" id="1.10.287.130">
    <property type="match status" value="1"/>
</dbReference>
<evidence type="ECO:0000313" key="17">
    <source>
        <dbReference type="Proteomes" id="UP000184476"/>
    </source>
</evidence>
<feature type="domain" description="HAMP" evidence="15">
    <location>
        <begin position="212"/>
        <end position="264"/>
    </location>
</feature>
<feature type="transmembrane region" description="Helical" evidence="12">
    <location>
        <begin position="20"/>
        <end position="42"/>
    </location>
</feature>
<dbReference type="PRINTS" id="PR00344">
    <property type="entry name" value="BCTRLSENSOR"/>
</dbReference>
<keyword evidence="17" id="KW-1185">Reference proteome</keyword>
<accession>A0A1M4WXF3</accession>
<dbReference type="InterPro" id="IPR003661">
    <property type="entry name" value="HisK_dim/P_dom"/>
</dbReference>
<dbReference type="Pfam" id="PF02518">
    <property type="entry name" value="HATPase_c"/>
    <property type="match status" value="1"/>
</dbReference>
<dbReference type="FunFam" id="3.30.565.10:FF:000006">
    <property type="entry name" value="Sensor histidine kinase WalK"/>
    <property type="match status" value="1"/>
</dbReference>